<dbReference type="Proteomes" id="UP000054596">
    <property type="component" value="Unassembled WGS sequence"/>
</dbReference>
<evidence type="ECO:0000313" key="3">
    <source>
        <dbReference type="Proteomes" id="UP000054596"/>
    </source>
</evidence>
<dbReference type="AlphaFoldDB" id="A0A158BSP7"/>
<evidence type="ECO:0000313" key="2">
    <source>
        <dbReference type="EMBL" id="SAK72287.1"/>
    </source>
</evidence>
<organism evidence="2 3">
    <name type="scientific">Caballeronia glebae</name>
    <dbReference type="NCBI Taxonomy" id="1777143"/>
    <lineage>
        <taxon>Bacteria</taxon>
        <taxon>Pseudomonadati</taxon>
        <taxon>Pseudomonadota</taxon>
        <taxon>Betaproteobacteria</taxon>
        <taxon>Burkholderiales</taxon>
        <taxon>Burkholderiaceae</taxon>
        <taxon>Caballeronia</taxon>
    </lineage>
</organism>
<dbReference type="RefSeq" id="WP_143756815.1">
    <property type="nucleotide sequence ID" value="NZ_FCOJ02000034.1"/>
</dbReference>
<accession>A0A158BSP7</accession>
<keyword evidence="1" id="KW-0812">Transmembrane</keyword>
<sequence>MDKAFDELHILLGGQSVPGQAMELLRHYGLSLYCRAFTVDVLRVYPSLGRFLLATILASLLLANDGTTQRSHARF</sequence>
<protein>
    <submittedName>
        <fullName evidence="2">Uncharacterized protein</fullName>
    </submittedName>
</protein>
<reference evidence="2" key="1">
    <citation type="submission" date="2016-01" db="EMBL/GenBank/DDBJ databases">
        <authorList>
            <person name="Peeters C."/>
        </authorList>
    </citation>
    <scope>NUCLEOTIDE SEQUENCE [LARGE SCALE GENOMIC DNA]</scope>
    <source>
        <strain evidence="2">LMG 29325</strain>
    </source>
</reference>
<comment type="caution">
    <text evidence="2">The sequence shown here is derived from an EMBL/GenBank/DDBJ whole genome shotgun (WGS) entry which is preliminary data.</text>
</comment>
<proteinExistence type="predicted"/>
<dbReference type="EMBL" id="FCOJ02000034">
    <property type="protein sequence ID" value="SAK72287.1"/>
    <property type="molecule type" value="Genomic_DNA"/>
</dbReference>
<keyword evidence="1" id="KW-1133">Transmembrane helix</keyword>
<name>A0A158BSP7_9BURK</name>
<feature type="transmembrane region" description="Helical" evidence="1">
    <location>
        <begin position="47"/>
        <end position="64"/>
    </location>
</feature>
<keyword evidence="3" id="KW-1185">Reference proteome</keyword>
<keyword evidence="1" id="KW-0472">Membrane</keyword>
<gene>
    <name evidence="2" type="ORF">AWB82_04421</name>
</gene>
<evidence type="ECO:0000256" key="1">
    <source>
        <dbReference type="SAM" id="Phobius"/>
    </source>
</evidence>